<dbReference type="AlphaFoldDB" id="A0A3M0G7E5"/>
<proteinExistence type="predicted"/>
<evidence type="ECO:0000313" key="2">
    <source>
        <dbReference type="Proteomes" id="UP000281985"/>
    </source>
</evidence>
<dbReference type="RefSeq" id="WP_121916676.1">
    <property type="nucleotide sequence ID" value="NZ_REFV01000004.1"/>
</dbReference>
<keyword evidence="2" id="KW-1185">Reference proteome</keyword>
<reference evidence="1 2" key="1">
    <citation type="submission" date="2018-10" db="EMBL/GenBank/DDBJ databases">
        <title>Dokdonia luteus sp. nov., isolated from sea water.</title>
        <authorList>
            <person name="Zhou L.Y."/>
            <person name="Du Z.J."/>
        </authorList>
    </citation>
    <scope>NUCLEOTIDE SEQUENCE [LARGE SCALE GENOMIC DNA]</scope>
    <source>
        <strain evidence="1 2">SH27</strain>
    </source>
</reference>
<name>A0A3M0G7E5_9FLAO</name>
<dbReference type="Proteomes" id="UP000281985">
    <property type="component" value="Unassembled WGS sequence"/>
</dbReference>
<accession>A0A3M0G7E5</accession>
<organism evidence="1 2">
    <name type="scientific">Dokdonia sinensis</name>
    <dbReference type="NCBI Taxonomy" id="2479847"/>
    <lineage>
        <taxon>Bacteria</taxon>
        <taxon>Pseudomonadati</taxon>
        <taxon>Bacteroidota</taxon>
        <taxon>Flavobacteriia</taxon>
        <taxon>Flavobacteriales</taxon>
        <taxon>Flavobacteriaceae</taxon>
        <taxon>Dokdonia</taxon>
    </lineage>
</organism>
<evidence type="ECO:0000313" key="1">
    <source>
        <dbReference type="EMBL" id="RMB60941.1"/>
    </source>
</evidence>
<gene>
    <name evidence="1" type="ORF">EAX61_05515</name>
</gene>
<protein>
    <submittedName>
        <fullName evidence="1">Adenylosuccinate lyase</fullName>
    </submittedName>
</protein>
<dbReference type="EMBL" id="REFV01000004">
    <property type="protein sequence ID" value="RMB60941.1"/>
    <property type="molecule type" value="Genomic_DNA"/>
</dbReference>
<keyword evidence="1" id="KW-0456">Lyase</keyword>
<dbReference type="OrthoDB" id="979487at2"/>
<dbReference type="GO" id="GO:0016829">
    <property type="term" value="F:lyase activity"/>
    <property type="evidence" value="ECO:0007669"/>
    <property type="project" value="UniProtKB-KW"/>
</dbReference>
<comment type="caution">
    <text evidence="1">The sequence shown here is derived from an EMBL/GenBank/DDBJ whole genome shotgun (WGS) entry which is preliminary data.</text>
</comment>
<sequence length="196" mass="23159">MTLNELYKELNYVNHSREKRAYYATMVRNDPALFPLVLEILFLVDDSASNKAGWIAEFTCKQDIAMLYPHLDMFTHNMPMVYQDSALRPVAKICEYLILEYYKIKKPLARKSLKPHHKKRIVEAGFDWLITDQKVAVKAYTLTTLFWLGTETDWVHQELKKIMEQDYANQSAAYKARCKHTFKAIEIFNRQKMKII</sequence>